<evidence type="ECO:0000313" key="2">
    <source>
        <dbReference type="Proteomes" id="UP000321393"/>
    </source>
</evidence>
<dbReference type="InterPro" id="IPR038765">
    <property type="entry name" value="Papain-like_cys_pep_sf"/>
</dbReference>
<dbReference type="Proteomes" id="UP000321393">
    <property type="component" value="Unassembled WGS sequence"/>
</dbReference>
<name>A0A5A7UHC5_CUCMM</name>
<gene>
    <name evidence="1" type="ORF">E6C27_scaffold24G003180</name>
</gene>
<dbReference type="PANTHER" id="PTHR10775">
    <property type="entry name" value="OS08G0208400 PROTEIN"/>
    <property type="match status" value="1"/>
</dbReference>
<evidence type="ECO:0000313" key="1">
    <source>
        <dbReference type="EMBL" id="KAA0054534.1"/>
    </source>
</evidence>
<organism evidence="1 2">
    <name type="scientific">Cucumis melo var. makuwa</name>
    <name type="common">Oriental melon</name>
    <dbReference type="NCBI Taxonomy" id="1194695"/>
    <lineage>
        <taxon>Eukaryota</taxon>
        <taxon>Viridiplantae</taxon>
        <taxon>Streptophyta</taxon>
        <taxon>Embryophyta</taxon>
        <taxon>Tracheophyta</taxon>
        <taxon>Spermatophyta</taxon>
        <taxon>Magnoliopsida</taxon>
        <taxon>eudicotyledons</taxon>
        <taxon>Gunneridae</taxon>
        <taxon>Pentapetalae</taxon>
        <taxon>rosids</taxon>
        <taxon>fabids</taxon>
        <taxon>Cucurbitales</taxon>
        <taxon>Cucurbitaceae</taxon>
        <taxon>Benincaseae</taxon>
        <taxon>Cucumis</taxon>
    </lineage>
</organism>
<dbReference type="AlphaFoldDB" id="A0A5A7UHC5"/>
<accession>A0A5A7UHC5</accession>
<proteinExistence type="predicted"/>
<protein>
    <submittedName>
        <fullName evidence="1">Uncharacterized protein</fullName>
    </submittedName>
</protein>
<dbReference type="SUPFAM" id="SSF54001">
    <property type="entry name" value="Cysteine proteinases"/>
    <property type="match status" value="1"/>
</dbReference>
<comment type="caution">
    <text evidence="1">The sequence shown here is derived from an EMBL/GenBank/DDBJ whole genome shotgun (WGS) entry which is preliminary data.</text>
</comment>
<dbReference type="OrthoDB" id="681398at2759"/>
<reference evidence="1 2" key="1">
    <citation type="submission" date="2019-08" db="EMBL/GenBank/DDBJ databases">
        <title>Draft genome sequences of two oriental melons (Cucumis melo L. var makuwa).</title>
        <authorList>
            <person name="Kwon S.-Y."/>
        </authorList>
    </citation>
    <scope>NUCLEOTIDE SEQUENCE [LARGE SCALE GENOMIC DNA]</scope>
    <source>
        <strain evidence="2">cv. SW 3</strain>
        <tissue evidence="1">Leaf</tissue>
    </source>
</reference>
<dbReference type="EMBL" id="SSTE01008830">
    <property type="protein sequence ID" value="KAA0054534.1"/>
    <property type="molecule type" value="Genomic_DNA"/>
</dbReference>
<sequence>MFKNLENAKNLRWHAMNRNVDGIMRHPADTPSWRLIDHNVANLWVRTKKSPFGIQKKNFDGKKEHENPPQPLSGEAIYFKLKEIIFSCGKKCGTLLDIPGKSKDGMNTRLDLVEMNIRPELAPMVSGNNTYIPAACYTLSREEKYRFCKTLSKVKVPEGYLYTCIESSRTLNLHKFVDAGSISCGSSKEERAQLLTARLLGTDYCPKQLGVVECGYYVMKFMRDIILSTSTSIIHIMKDLPRAYTQDDIDCIRSEWAEFVGEHVHCA</sequence>
<dbReference type="PANTHER" id="PTHR10775:SF182">
    <property type="entry name" value="TRANSPOSON, EN_SPM-LIKE, TRANSPOSASE-ASSOCIATED DOMAIN PROTEIN-RELATED"/>
    <property type="match status" value="1"/>
</dbReference>